<dbReference type="EMBL" id="LQYW01000021">
    <property type="protein sequence ID" value="KYD32140.1"/>
    <property type="molecule type" value="Genomic_DNA"/>
</dbReference>
<dbReference type="PANTHER" id="PTHR34351">
    <property type="entry name" value="SLR1927 PROTEIN-RELATED"/>
    <property type="match status" value="1"/>
</dbReference>
<keyword evidence="1" id="KW-1133">Transmembrane helix</keyword>
<accession>A0A150N5Z9</accession>
<keyword evidence="1" id="KW-0472">Membrane</keyword>
<protein>
    <recommendedName>
        <fullName evidence="2">DUF58 domain-containing protein</fullName>
    </recommendedName>
</protein>
<dbReference type="PANTHER" id="PTHR34351:SF2">
    <property type="entry name" value="DUF58 DOMAIN-CONTAINING PROTEIN"/>
    <property type="match status" value="1"/>
</dbReference>
<dbReference type="Pfam" id="PF01882">
    <property type="entry name" value="DUF58"/>
    <property type="match status" value="1"/>
</dbReference>
<sequence>MRKRTRFIRQVFGLFSLFVILFSYAMFQGGFVSWFLFYSFLPFGLYSLAIAVYPFHRVIVRRVIHQRQFHAGDSLTATVEVRFPIWFPFVALTMEEADVPLLKMEQTKVTIPFIWKRTFSYTYELRELPRGEHVFSALRLTATDFFGLIEKNSLHFAEETILVYPRYIDIMYRKAEQQFDQGMAASLLQIHRDMTMAVGVREYAPGDRFSWVHWKASARKQRLMTKEFEERQRDDLIVVLDRTPTSLFEEIVTFVASFLRAAIKQGVQTGLVSVGSDRTIFPARNGEEHLQRLFYHLAKVACDSHEPFARVISNERANWRATVAFCYVTSYLQKELVFTLGEMSARRHEGTVFLIKDDLTKEERNWMEALRHKGIHVVVVSPRNIMTTLHKGRDEW</sequence>
<dbReference type="PATRIC" id="fig|153151.4.peg.1024"/>
<evidence type="ECO:0000256" key="1">
    <source>
        <dbReference type="SAM" id="Phobius"/>
    </source>
</evidence>
<evidence type="ECO:0000259" key="2">
    <source>
        <dbReference type="Pfam" id="PF01882"/>
    </source>
</evidence>
<feature type="domain" description="DUF58" evidence="2">
    <location>
        <begin position="200"/>
        <end position="380"/>
    </location>
</feature>
<feature type="transmembrane region" description="Helical" evidence="1">
    <location>
        <begin position="7"/>
        <end position="27"/>
    </location>
</feature>
<feature type="transmembrane region" description="Helical" evidence="1">
    <location>
        <begin position="33"/>
        <end position="55"/>
    </location>
</feature>
<keyword evidence="1" id="KW-0812">Transmembrane</keyword>
<dbReference type="InterPro" id="IPR002881">
    <property type="entry name" value="DUF58"/>
</dbReference>
<dbReference type="RefSeq" id="WP_062677494.1">
    <property type="nucleotide sequence ID" value="NZ_LQYW01000021.1"/>
</dbReference>
<reference evidence="3 4" key="1">
    <citation type="submission" date="2016-01" db="EMBL/GenBank/DDBJ databases">
        <title>Draft Genome Sequences of Seven Thermophilic Sporeformers Isolated from Foods.</title>
        <authorList>
            <person name="Berendsen E.M."/>
            <person name="Wells-Bennik M.H."/>
            <person name="Krawcyk A.O."/>
            <person name="De Jong A."/>
            <person name="Holsappel S."/>
            <person name="Eijlander R.T."/>
            <person name="Kuipers O.P."/>
        </authorList>
    </citation>
    <scope>NUCLEOTIDE SEQUENCE [LARGE SCALE GENOMIC DNA]</scope>
    <source>
        <strain evidence="3 4">B4110</strain>
    </source>
</reference>
<comment type="caution">
    <text evidence="3">The sequence shown here is derived from an EMBL/GenBank/DDBJ whole genome shotgun (WGS) entry which is preliminary data.</text>
</comment>
<organism evidence="3 4">
    <name type="scientific">Parageobacillus toebii</name>
    <dbReference type="NCBI Taxonomy" id="153151"/>
    <lineage>
        <taxon>Bacteria</taxon>
        <taxon>Bacillati</taxon>
        <taxon>Bacillota</taxon>
        <taxon>Bacilli</taxon>
        <taxon>Bacillales</taxon>
        <taxon>Anoxybacillaceae</taxon>
        <taxon>Parageobacillus</taxon>
    </lineage>
</organism>
<gene>
    <name evidence="3" type="ORF">B4110_0277</name>
</gene>
<dbReference type="AlphaFoldDB" id="A0A150N5Z9"/>
<dbReference type="Proteomes" id="UP000075324">
    <property type="component" value="Unassembled WGS sequence"/>
</dbReference>
<name>A0A150N5Z9_9BACL</name>
<proteinExistence type="predicted"/>
<evidence type="ECO:0000313" key="3">
    <source>
        <dbReference type="EMBL" id="KYD32140.1"/>
    </source>
</evidence>
<evidence type="ECO:0000313" key="4">
    <source>
        <dbReference type="Proteomes" id="UP000075324"/>
    </source>
</evidence>